<protein>
    <submittedName>
        <fullName evidence="9">ABC transporter permease</fullName>
    </submittedName>
</protein>
<dbReference type="Pfam" id="PF19300">
    <property type="entry name" value="BPD_transp_1_N"/>
    <property type="match status" value="1"/>
</dbReference>
<evidence type="ECO:0000256" key="5">
    <source>
        <dbReference type="ARBA" id="ARBA00022989"/>
    </source>
</evidence>
<keyword evidence="2 7" id="KW-0813">Transport</keyword>
<feature type="transmembrane region" description="Helical" evidence="7">
    <location>
        <begin position="131"/>
        <end position="157"/>
    </location>
</feature>
<keyword evidence="6 7" id="KW-0472">Membrane</keyword>
<evidence type="ECO:0000256" key="2">
    <source>
        <dbReference type="ARBA" id="ARBA00022448"/>
    </source>
</evidence>
<gene>
    <name evidence="9" type="ORF">I2H38_10605</name>
</gene>
<dbReference type="PANTHER" id="PTHR43163">
    <property type="entry name" value="DIPEPTIDE TRANSPORT SYSTEM PERMEASE PROTEIN DPPB-RELATED"/>
    <property type="match status" value="1"/>
</dbReference>
<dbReference type="SUPFAM" id="SSF161098">
    <property type="entry name" value="MetI-like"/>
    <property type="match status" value="1"/>
</dbReference>
<dbReference type="AlphaFoldDB" id="A0A931FNM3"/>
<comment type="caution">
    <text evidence="9">The sequence shown here is derived from an EMBL/GenBank/DDBJ whole genome shotgun (WGS) entry which is preliminary data.</text>
</comment>
<dbReference type="InterPro" id="IPR035906">
    <property type="entry name" value="MetI-like_sf"/>
</dbReference>
<evidence type="ECO:0000256" key="3">
    <source>
        <dbReference type="ARBA" id="ARBA00022475"/>
    </source>
</evidence>
<reference evidence="9" key="1">
    <citation type="submission" date="2020-11" db="EMBL/GenBank/DDBJ databases">
        <authorList>
            <person name="Kim M.K."/>
        </authorList>
    </citation>
    <scope>NUCLEOTIDE SEQUENCE</scope>
    <source>
        <strain evidence="9">BT350</strain>
    </source>
</reference>
<dbReference type="PROSITE" id="PS50928">
    <property type="entry name" value="ABC_TM1"/>
    <property type="match status" value="1"/>
</dbReference>
<evidence type="ECO:0000256" key="1">
    <source>
        <dbReference type="ARBA" id="ARBA00004651"/>
    </source>
</evidence>
<feature type="transmembrane region" description="Helical" evidence="7">
    <location>
        <begin position="240"/>
        <end position="267"/>
    </location>
</feature>
<proteinExistence type="inferred from homology"/>
<keyword evidence="5 7" id="KW-1133">Transmembrane helix</keyword>
<feature type="transmembrane region" description="Helical" evidence="7">
    <location>
        <begin position="97"/>
        <end position="119"/>
    </location>
</feature>
<evidence type="ECO:0000256" key="4">
    <source>
        <dbReference type="ARBA" id="ARBA00022692"/>
    </source>
</evidence>
<dbReference type="EMBL" id="JADQDO010000004">
    <property type="protein sequence ID" value="MBF9233825.1"/>
    <property type="molecule type" value="Genomic_DNA"/>
</dbReference>
<comment type="subcellular location">
    <subcellularLocation>
        <location evidence="1 7">Cell membrane</location>
        <topology evidence="1 7">Multi-pass membrane protein</topology>
    </subcellularLocation>
</comment>
<evidence type="ECO:0000313" key="10">
    <source>
        <dbReference type="Proteomes" id="UP000599312"/>
    </source>
</evidence>
<organism evidence="9 10">
    <name type="scientific">Microvirga alba</name>
    <dbReference type="NCBI Taxonomy" id="2791025"/>
    <lineage>
        <taxon>Bacteria</taxon>
        <taxon>Pseudomonadati</taxon>
        <taxon>Pseudomonadota</taxon>
        <taxon>Alphaproteobacteria</taxon>
        <taxon>Hyphomicrobiales</taxon>
        <taxon>Methylobacteriaceae</taxon>
        <taxon>Microvirga</taxon>
    </lineage>
</organism>
<feature type="domain" description="ABC transmembrane type-1" evidence="8">
    <location>
        <begin position="95"/>
        <end position="308"/>
    </location>
</feature>
<dbReference type="RefSeq" id="WP_196271817.1">
    <property type="nucleotide sequence ID" value="NZ_JADQDO010000004.1"/>
</dbReference>
<dbReference type="CDD" id="cd06261">
    <property type="entry name" value="TM_PBP2"/>
    <property type="match status" value="1"/>
</dbReference>
<feature type="transmembrane region" description="Helical" evidence="7">
    <location>
        <begin position="287"/>
        <end position="311"/>
    </location>
</feature>
<dbReference type="PANTHER" id="PTHR43163:SF9">
    <property type="entry name" value="ABC TRANSPORTER PERMEASE PROTEIN"/>
    <property type="match status" value="1"/>
</dbReference>
<feature type="transmembrane region" description="Helical" evidence="7">
    <location>
        <begin position="177"/>
        <end position="197"/>
    </location>
</feature>
<feature type="transmembrane region" description="Helical" evidence="7">
    <location>
        <begin position="12"/>
        <end position="30"/>
    </location>
</feature>
<evidence type="ECO:0000259" key="8">
    <source>
        <dbReference type="PROSITE" id="PS50928"/>
    </source>
</evidence>
<comment type="similarity">
    <text evidence="7">Belongs to the binding-protein-dependent transport system permease family.</text>
</comment>
<keyword evidence="10" id="KW-1185">Reference proteome</keyword>
<accession>A0A931FNM3</accession>
<keyword evidence="4 7" id="KW-0812">Transmembrane</keyword>
<dbReference type="InterPro" id="IPR000515">
    <property type="entry name" value="MetI-like"/>
</dbReference>
<dbReference type="Gene3D" id="1.10.3720.10">
    <property type="entry name" value="MetI-like"/>
    <property type="match status" value="1"/>
</dbReference>
<name>A0A931FNM3_9HYPH</name>
<dbReference type="GO" id="GO:0005886">
    <property type="term" value="C:plasma membrane"/>
    <property type="evidence" value="ECO:0007669"/>
    <property type="project" value="UniProtKB-SubCell"/>
</dbReference>
<dbReference type="Proteomes" id="UP000599312">
    <property type="component" value="Unassembled WGS sequence"/>
</dbReference>
<dbReference type="InterPro" id="IPR045621">
    <property type="entry name" value="BPD_transp_1_N"/>
</dbReference>
<sequence length="318" mass="35695">MLRYLARRILQIFPVVLLAVMMNFLLINLAPGDPAVVMAGEHAPVEYIAELRKSYGLDAPVLERLGTYLVKLMHGDLGYSFAYRRPVLELLLERAQATMLLVLISQFFSILLGTWLGAYAARHHNRIADKLISYGTILLYCMPIFWIGMMLIMIFAVKLQWLPSSGMTSFMSFGRPRWIDIAIHMILPATCLFLHTLPIYAKLARASVLEVAREDFITTARAIGFSERVVYMRHALRNALLPTVTVAGLSLSALLTGALLVETVFAWPGLGRLMFEAVSARDYPVLMGGFLFATLLVIIGNFIVDVIYTYLDPRVIYS</sequence>
<evidence type="ECO:0000256" key="7">
    <source>
        <dbReference type="RuleBase" id="RU363032"/>
    </source>
</evidence>
<keyword evidence="3" id="KW-1003">Cell membrane</keyword>
<evidence type="ECO:0000256" key="6">
    <source>
        <dbReference type="ARBA" id="ARBA00023136"/>
    </source>
</evidence>
<evidence type="ECO:0000313" key="9">
    <source>
        <dbReference type="EMBL" id="MBF9233825.1"/>
    </source>
</evidence>
<dbReference type="Pfam" id="PF00528">
    <property type="entry name" value="BPD_transp_1"/>
    <property type="match status" value="1"/>
</dbReference>
<dbReference type="GO" id="GO:0055085">
    <property type="term" value="P:transmembrane transport"/>
    <property type="evidence" value="ECO:0007669"/>
    <property type="project" value="InterPro"/>
</dbReference>